<gene>
    <name evidence="14 23" type="primary">lon</name>
    <name evidence="23" type="ORF">HCN56_14315</name>
</gene>
<organism evidence="23 24">
    <name type="scientific">Streptomyces lonarensis</name>
    <dbReference type="NCBI Taxonomy" id="700599"/>
    <lineage>
        <taxon>Bacteria</taxon>
        <taxon>Bacillati</taxon>
        <taxon>Actinomycetota</taxon>
        <taxon>Actinomycetes</taxon>
        <taxon>Kitasatosporales</taxon>
        <taxon>Streptomycetaceae</taxon>
        <taxon>Streptomyces</taxon>
    </lineage>
</organism>
<dbReference type="GO" id="GO:0016887">
    <property type="term" value="F:ATP hydrolysis activity"/>
    <property type="evidence" value="ECO:0007669"/>
    <property type="project" value="UniProtKB-UniRule"/>
</dbReference>
<dbReference type="InterPro" id="IPR003111">
    <property type="entry name" value="Lon_prtase_N"/>
</dbReference>
<dbReference type="InterPro" id="IPR014721">
    <property type="entry name" value="Ribsml_uS5_D2-typ_fold_subgr"/>
</dbReference>
<dbReference type="SUPFAM" id="SSF54211">
    <property type="entry name" value="Ribosomal protein S5 domain 2-like"/>
    <property type="match status" value="1"/>
</dbReference>
<evidence type="ECO:0000256" key="20">
    <source>
        <dbReference type="SAM" id="MobiDB-lite"/>
    </source>
</evidence>
<dbReference type="AlphaFoldDB" id="A0A7X6D224"/>
<comment type="subcellular location">
    <subcellularLocation>
        <location evidence="1 14 15">Cytoplasm</location>
    </subcellularLocation>
</comment>
<sequence>METTRTTLTLPVLPLDDAVVLPGMVVPLDLSDAEVRAAVEAARAAAPAAGKPEVLLVPRTEGRYAAIGVRGRVEQTGRLADGDPGALIRGLTRVRVGAGTTGPGAALWVEGTEVAEELPDPLPGAVTELVTEYRALITAWLRERGAWQVVDRVQQIESPGALADNAGYSPFLTTEQRVRLLEATDPVDRLRLATTLLKDHLAEREVADSIAKDVQDGVEKQQREFLLRRQLQAVRRELSELTGDGGAGEAEDDYRARIEAAALPPEVHKAALAEADKLERAGDQGPESGWIRTWLDTVLEMPWNITSEDTYDIAEARAVLDADHTGLQDVKDRIVEYLAVRKRRAARDRTAAEAADGAAQLPEGPAPAAPRDRRPGGAVLALVGPPGVGKTSLGESVARAMGRDFVRVALGGVRDEAEIRGHRRTYVGALPGRIVRAVKDAGSMNPVVLLDEVDKIGSDFRGDPAAALLEVLDPAQNHTFRDHYLEVELDLSDVVFLATANALETIPQPLLDRMELVQLDGYTEDEKVTIARDHLLPRQLERAGLDPAEAAVTDDALRRLAGEYTREAGVRGLERAVARVLRKIAASGESGESSLPVTIGPDDLRGLIGRPRHTPEAAHDPAERRTAVPGVATGLAVTGAGGDVLYVEASLADPETGGAGLTLTGQLGDVMKESGQIALSYLRSRGAELELPVGDLKERGVHLHVPAGAVPKDGPSAGVTMITALASLLSGRQVRPDVAMTGEVSLTGRVLPIGGVKQKLLAADRAGVTTVIIPARNEPDLDDVPAEVLARLDVRPVSDVRTVLEVALTPGRRPVEVAA</sequence>
<dbReference type="InterPro" id="IPR054594">
    <property type="entry name" value="Lon_lid"/>
</dbReference>
<evidence type="ECO:0000256" key="12">
    <source>
        <dbReference type="ARBA" id="ARBA00071934"/>
    </source>
</evidence>
<keyword evidence="5 14" id="KW-0378">Hydrolase</keyword>
<dbReference type="GO" id="GO:0006515">
    <property type="term" value="P:protein quality control for misfolded or incompletely synthesized proteins"/>
    <property type="evidence" value="ECO:0007669"/>
    <property type="project" value="UniProtKB-UniRule"/>
</dbReference>
<dbReference type="CDD" id="cd19500">
    <property type="entry name" value="RecA-like_Lon"/>
    <property type="match status" value="1"/>
</dbReference>
<dbReference type="Gene3D" id="3.40.50.300">
    <property type="entry name" value="P-loop containing nucleotide triphosphate hydrolases"/>
    <property type="match status" value="1"/>
</dbReference>
<evidence type="ECO:0000256" key="13">
    <source>
        <dbReference type="ARBA" id="ARBA00082722"/>
    </source>
</evidence>
<dbReference type="Gene3D" id="3.30.230.10">
    <property type="match status" value="1"/>
</dbReference>
<dbReference type="SMART" id="SM00382">
    <property type="entry name" value="AAA"/>
    <property type="match status" value="1"/>
</dbReference>
<dbReference type="GO" id="GO:0043565">
    <property type="term" value="F:sequence-specific DNA binding"/>
    <property type="evidence" value="ECO:0007669"/>
    <property type="project" value="UniProtKB-UniRule"/>
</dbReference>
<name>A0A7X6D224_9ACTN</name>
<feature type="active site" evidence="14 16">
    <location>
        <position position="759"/>
    </location>
</feature>
<keyword evidence="4 14" id="KW-0547">Nucleotide-binding</keyword>
<feature type="domain" description="Lon proteolytic" evidence="21">
    <location>
        <begin position="626"/>
        <end position="810"/>
    </location>
</feature>
<dbReference type="EMBL" id="JAAVJD010000104">
    <property type="protein sequence ID" value="NJQ06727.1"/>
    <property type="molecule type" value="Genomic_DNA"/>
</dbReference>
<dbReference type="FunFam" id="3.40.50.300:FF:000021">
    <property type="entry name" value="Lon protease homolog"/>
    <property type="match status" value="1"/>
</dbReference>
<comment type="similarity">
    <text evidence="14 15 18 19">Belongs to the peptidase S16 family.</text>
</comment>
<dbReference type="SUPFAM" id="SSF52540">
    <property type="entry name" value="P-loop containing nucleoside triphosphate hydrolases"/>
    <property type="match status" value="1"/>
</dbReference>
<feature type="domain" description="Lon N-terminal" evidence="22">
    <location>
        <begin position="10"/>
        <end position="201"/>
    </location>
</feature>
<evidence type="ECO:0000313" key="23">
    <source>
        <dbReference type="EMBL" id="NJQ06727.1"/>
    </source>
</evidence>
<feature type="region of interest" description="Disordered" evidence="20">
    <location>
        <begin position="351"/>
        <end position="376"/>
    </location>
</feature>
<dbReference type="Gene3D" id="1.20.5.5270">
    <property type="match status" value="1"/>
</dbReference>
<dbReference type="GO" id="GO:0004176">
    <property type="term" value="F:ATP-dependent peptidase activity"/>
    <property type="evidence" value="ECO:0007669"/>
    <property type="project" value="UniProtKB-UniRule"/>
</dbReference>
<accession>A0A7X6D224</accession>
<dbReference type="PROSITE" id="PS51787">
    <property type="entry name" value="LON_N"/>
    <property type="match status" value="1"/>
</dbReference>
<evidence type="ECO:0000256" key="14">
    <source>
        <dbReference type="HAMAP-Rule" id="MF_01973"/>
    </source>
</evidence>
<dbReference type="PROSITE" id="PS51786">
    <property type="entry name" value="LON_PROTEOLYTIC"/>
    <property type="match status" value="1"/>
</dbReference>
<evidence type="ECO:0000256" key="18">
    <source>
        <dbReference type="PROSITE-ProRule" id="PRU01122"/>
    </source>
</evidence>
<dbReference type="InterPro" id="IPR027065">
    <property type="entry name" value="Lon_Prtase"/>
</dbReference>
<dbReference type="InterPro" id="IPR015947">
    <property type="entry name" value="PUA-like_sf"/>
</dbReference>
<dbReference type="GO" id="GO:0005737">
    <property type="term" value="C:cytoplasm"/>
    <property type="evidence" value="ECO:0007669"/>
    <property type="project" value="UniProtKB-SubCell"/>
</dbReference>
<evidence type="ECO:0000313" key="24">
    <source>
        <dbReference type="Proteomes" id="UP000578686"/>
    </source>
</evidence>
<dbReference type="Pfam" id="PF22667">
    <property type="entry name" value="Lon_lid"/>
    <property type="match status" value="1"/>
</dbReference>
<dbReference type="InterPro" id="IPR046336">
    <property type="entry name" value="Lon_prtase_N_sf"/>
</dbReference>
<dbReference type="PRINTS" id="PR00830">
    <property type="entry name" value="ENDOLAPTASE"/>
</dbReference>
<dbReference type="InterPro" id="IPR003959">
    <property type="entry name" value="ATPase_AAA_core"/>
</dbReference>
<evidence type="ECO:0000256" key="10">
    <source>
        <dbReference type="ARBA" id="ARBA00053875"/>
    </source>
</evidence>
<dbReference type="GO" id="GO:0034605">
    <property type="term" value="P:cellular response to heat"/>
    <property type="evidence" value="ECO:0007669"/>
    <property type="project" value="UniProtKB-UniRule"/>
</dbReference>
<dbReference type="Pfam" id="PF00004">
    <property type="entry name" value="AAA"/>
    <property type="match status" value="1"/>
</dbReference>
<dbReference type="GO" id="GO:0004252">
    <property type="term" value="F:serine-type endopeptidase activity"/>
    <property type="evidence" value="ECO:0007669"/>
    <property type="project" value="UniProtKB-UniRule"/>
</dbReference>
<evidence type="ECO:0000256" key="11">
    <source>
        <dbReference type="ARBA" id="ARBA00066743"/>
    </source>
</evidence>
<dbReference type="InterPro" id="IPR004815">
    <property type="entry name" value="Lon_bac/euk-typ"/>
</dbReference>
<evidence type="ECO:0000256" key="9">
    <source>
        <dbReference type="ARBA" id="ARBA00050665"/>
    </source>
</evidence>
<proteinExistence type="evidence at transcript level"/>
<evidence type="ECO:0000256" key="8">
    <source>
        <dbReference type="ARBA" id="ARBA00023016"/>
    </source>
</evidence>
<dbReference type="PANTHER" id="PTHR10046">
    <property type="entry name" value="ATP DEPENDENT LON PROTEASE FAMILY MEMBER"/>
    <property type="match status" value="1"/>
</dbReference>
<evidence type="ECO:0000256" key="19">
    <source>
        <dbReference type="RuleBase" id="RU000591"/>
    </source>
</evidence>
<dbReference type="Gene3D" id="2.30.130.40">
    <property type="entry name" value="LON domain-like"/>
    <property type="match status" value="1"/>
</dbReference>
<dbReference type="Pfam" id="PF05362">
    <property type="entry name" value="Lon_C"/>
    <property type="match status" value="1"/>
</dbReference>
<keyword evidence="2 14" id="KW-0963">Cytoplasm</keyword>
<evidence type="ECO:0000256" key="5">
    <source>
        <dbReference type="ARBA" id="ARBA00022801"/>
    </source>
</evidence>
<dbReference type="Pfam" id="PF02190">
    <property type="entry name" value="LON_substr_bdg"/>
    <property type="match status" value="1"/>
</dbReference>
<dbReference type="HAMAP" id="MF_01973">
    <property type="entry name" value="lon_bact"/>
    <property type="match status" value="1"/>
</dbReference>
<evidence type="ECO:0000256" key="15">
    <source>
        <dbReference type="PIRNR" id="PIRNR001174"/>
    </source>
</evidence>
<dbReference type="EC" id="3.4.21.53" evidence="11 14"/>
<feature type="binding site" evidence="14 17">
    <location>
        <begin position="384"/>
        <end position="391"/>
    </location>
    <ligand>
        <name>ATP</name>
        <dbReference type="ChEBI" id="CHEBI:30616"/>
    </ligand>
</feature>
<evidence type="ECO:0000256" key="17">
    <source>
        <dbReference type="PIRSR" id="PIRSR001174-2"/>
    </source>
</evidence>
<keyword evidence="8 14" id="KW-0346">Stress response</keyword>
<evidence type="ECO:0000256" key="7">
    <source>
        <dbReference type="ARBA" id="ARBA00022840"/>
    </source>
</evidence>
<evidence type="ECO:0000256" key="4">
    <source>
        <dbReference type="ARBA" id="ARBA00022741"/>
    </source>
</evidence>
<dbReference type="InterPro" id="IPR020568">
    <property type="entry name" value="Ribosomal_Su5_D2-typ_SF"/>
</dbReference>
<reference evidence="23 24" key="1">
    <citation type="submission" date="2020-03" db="EMBL/GenBank/DDBJ databases">
        <title>Draft genome of Streptomyces sp. ventii, isolated from the Axial Seamount in the Pacific Ocean, and resequencing of the two type strains Streptomyces lonarensis strain NCL 716 and Streptomyces bohaiensis strain 11A07.</title>
        <authorList>
            <person name="Loughran R.M."/>
            <person name="Pfannmuller K.M."/>
            <person name="Wasson B.J."/>
            <person name="Deadmond M.C."/>
            <person name="Paddock B.E."/>
            <person name="Koyack M.J."/>
            <person name="Gallegos D.A."/>
            <person name="Mitchell E.A."/>
            <person name="Ushijima B."/>
            <person name="Saw J.H."/>
            <person name="Mcphail K.L."/>
            <person name="Videau P."/>
        </authorList>
    </citation>
    <scope>NUCLEOTIDE SEQUENCE [LARGE SCALE GENOMIC DNA]</scope>
    <source>
        <strain evidence="23 24">NCL716</strain>
    </source>
</reference>
<evidence type="ECO:0000256" key="16">
    <source>
        <dbReference type="PIRSR" id="PIRSR001174-1"/>
    </source>
</evidence>
<dbReference type="Gene3D" id="1.20.58.1480">
    <property type="match status" value="1"/>
</dbReference>
<keyword evidence="7 14" id="KW-0067">ATP-binding</keyword>
<dbReference type="InterPro" id="IPR003593">
    <property type="entry name" value="AAA+_ATPase"/>
</dbReference>
<comment type="caution">
    <text evidence="23">The sequence shown here is derived from an EMBL/GenBank/DDBJ whole genome shotgun (WGS) entry which is preliminary data.</text>
</comment>
<dbReference type="SMART" id="SM00464">
    <property type="entry name" value="LON"/>
    <property type="match status" value="1"/>
</dbReference>
<dbReference type="RefSeq" id="WP_167971109.1">
    <property type="nucleotide sequence ID" value="NZ_BHZG01000107.1"/>
</dbReference>
<evidence type="ECO:0000259" key="22">
    <source>
        <dbReference type="PROSITE" id="PS51787"/>
    </source>
</evidence>
<feature type="active site" evidence="14 16">
    <location>
        <position position="716"/>
    </location>
</feature>
<comment type="subunit">
    <text evidence="14 15">Homohexamer. Organized in a ring with a central cavity.</text>
</comment>
<evidence type="ECO:0000256" key="3">
    <source>
        <dbReference type="ARBA" id="ARBA00022670"/>
    </source>
</evidence>
<dbReference type="NCBIfam" id="TIGR00763">
    <property type="entry name" value="lon"/>
    <property type="match status" value="1"/>
</dbReference>
<dbReference type="Gene3D" id="1.10.8.60">
    <property type="match status" value="1"/>
</dbReference>
<dbReference type="InterPro" id="IPR008268">
    <property type="entry name" value="Peptidase_S16_AS"/>
</dbReference>
<protein>
    <recommendedName>
        <fullName evidence="12 14">Lon protease</fullName>
        <ecNumber evidence="11 14">3.4.21.53</ecNumber>
    </recommendedName>
    <alternativeName>
        <fullName evidence="13 14">ATP-dependent protease La</fullName>
    </alternativeName>
</protein>
<keyword evidence="24" id="KW-1185">Reference proteome</keyword>
<dbReference type="PROSITE" id="PS01046">
    <property type="entry name" value="LON_SER"/>
    <property type="match status" value="1"/>
</dbReference>
<keyword evidence="6 14" id="KW-0720">Serine protease</keyword>
<dbReference type="GO" id="GO:0005524">
    <property type="term" value="F:ATP binding"/>
    <property type="evidence" value="ECO:0007669"/>
    <property type="project" value="UniProtKB-UniRule"/>
</dbReference>
<dbReference type="PIRSF" id="PIRSF001174">
    <property type="entry name" value="Lon_proteas"/>
    <property type="match status" value="1"/>
</dbReference>
<comment type="function">
    <text evidence="10 14">ATP-dependent serine protease that mediates the selective degradation of mutant and abnormal proteins as well as certain short-lived regulatory proteins. Required for cellular homeostasis and for survival from DNA damage and developmental changes induced by stress. Degrades polypeptides processively to yield small peptide fragments that are 5 to 10 amino acids long. Binds to DNA in a double-stranded, site-specific manner.</text>
</comment>
<comment type="catalytic activity">
    <reaction evidence="9 14 15 18">
        <text>Hydrolysis of proteins in presence of ATP.</text>
        <dbReference type="EC" id="3.4.21.53"/>
    </reaction>
</comment>
<dbReference type="InterPro" id="IPR027417">
    <property type="entry name" value="P-loop_NTPase"/>
</dbReference>
<dbReference type="Proteomes" id="UP000578686">
    <property type="component" value="Unassembled WGS sequence"/>
</dbReference>
<dbReference type="InterPro" id="IPR027543">
    <property type="entry name" value="Lon_bac"/>
</dbReference>
<evidence type="ECO:0000256" key="1">
    <source>
        <dbReference type="ARBA" id="ARBA00004496"/>
    </source>
</evidence>
<comment type="induction">
    <text evidence="14">By heat shock.</text>
</comment>
<evidence type="ECO:0000259" key="21">
    <source>
        <dbReference type="PROSITE" id="PS51786"/>
    </source>
</evidence>
<evidence type="ECO:0000256" key="6">
    <source>
        <dbReference type="ARBA" id="ARBA00022825"/>
    </source>
</evidence>
<keyword evidence="3 14" id="KW-0645">Protease</keyword>
<evidence type="ECO:0000256" key="2">
    <source>
        <dbReference type="ARBA" id="ARBA00022490"/>
    </source>
</evidence>
<dbReference type="InterPro" id="IPR008269">
    <property type="entry name" value="Lon_proteolytic"/>
</dbReference>
<dbReference type="SUPFAM" id="SSF88697">
    <property type="entry name" value="PUA domain-like"/>
    <property type="match status" value="1"/>
</dbReference>